<accession>A0A5K7S7G0</accession>
<dbReference type="InterPro" id="IPR043504">
    <property type="entry name" value="Peptidase_S1_PA_chymotrypsin"/>
</dbReference>
<evidence type="ECO:0000256" key="3">
    <source>
        <dbReference type="ARBA" id="ARBA00022670"/>
    </source>
</evidence>
<comment type="function">
    <text evidence="7">Catalyzes the removal of dipeptides from the N-terminus of oligopeptides.</text>
</comment>
<keyword evidence="4 7" id="KW-0732">Signal</keyword>
<dbReference type="GO" id="GO:0006508">
    <property type="term" value="P:proteolysis"/>
    <property type="evidence" value="ECO:0007669"/>
    <property type="project" value="UniProtKB-KW"/>
</dbReference>
<evidence type="ECO:0000256" key="7">
    <source>
        <dbReference type="RuleBase" id="RU366067"/>
    </source>
</evidence>
<proteinExistence type="inferred from homology"/>
<sequence length="716" mass="81822">MFRKNLLVIGLVMLSLMPAVAKEGMWIPTLLNKYNIEEMKQMGFKLTAEDVYSVNKASMKDAVVLFGTGCTGELISGDGLLITNHHCGFDAIQNHSSLEHDYLTNGFWAKNREEELPNPELSVRFLNRMEDVSDQILAGTEGQPSDSVSVVINRNTKQVIAQATEKGKFEATVQPLFYGNQYFLYVYEVYTDVRLVGAPPSAVGKFGGDTDNWMWPRHTGDFSYFRIYANKENQPAKYSPDNVPYKPKKFFKISIKGIQPNDFTLVFGYPGKTQEYLPSQSIRQIMEQGDPDKIKIRDLKLRLLAADMNKDPEVRIQYASKYANTSNAWKKWQGEVKGLKRLNAIEAKLNFESEFKNWVEANPERKSRYGQVLPSFEKLYGEIAGYTKANDYYSEIVLRGTDIFNIVSFFEAIDKRWPSLSPADKQKIQKAIQPKLNEYFNEYNRATDEKVFAALLSLYAKDMDQTLLPEDFKSLMNKTTQQDLISKIYQESIFSDQEKLTKVTSALNAKSFKTIDQDPVFKIFRSLKKQFDSKVEPYYTSLQKQIDGTMKTYMAGIMEMNQGKSLWADANKTLRVSYGKVEGYEPMDGVTYFYYTTLEGIMQKDNPAIYDYNVPQGLRNLFQYKDYGRYGKNGQMNVCFTASNHTTGGNSGSPVIDANGNLIGVNFDRCWEGTMSDLMFDPERCRNIILDIRYALFITDKLSGAGYLLNEMVIEE</sequence>
<dbReference type="Proteomes" id="UP001193389">
    <property type="component" value="Chromosome"/>
</dbReference>
<dbReference type="GO" id="GO:0008239">
    <property type="term" value="F:dipeptidyl-peptidase activity"/>
    <property type="evidence" value="ECO:0007669"/>
    <property type="project" value="UniProtKB-UniRule"/>
</dbReference>
<evidence type="ECO:0000256" key="4">
    <source>
        <dbReference type="ARBA" id="ARBA00022729"/>
    </source>
</evidence>
<dbReference type="GO" id="GO:0070009">
    <property type="term" value="F:serine-type aminopeptidase activity"/>
    <property type="evidence" value="ECO:0007669"/>
    <property type="project" value="UniProtKB-UniRule"/>
</dbReference>
<keyword evidence="2 7" id="KW-0031">Aminopeptidase</keyword>
<evidence type="ECO:0000256" key="1">
    <source>
        <dbReference type="ARBA" id="ARBA00010491"/>
    </source>
</evidence>
<evidence type="ECO:0000313" key="8">
    <source>
        <dbReference type="EMBL" id="BBE17508.1"/>
    </source>
</evidence>
<dbReference type="Gene3D" id="2.40.10.10">
    <property type="entry name" value="Trypsin-like serine proteases"/>
    <property type="match status" value="1"/>
</dbReference>
<comment type="similarity">
    <text evidence="1 7">Belongs to the peptidase S46 family.</text>
</comment>
<name>A0A5K7S7G0_9BACT</name>
<dbReference type="InterPro" id="IPR009003">
    <property type="entry name" value="Peptidase_S1_PA"/>
</dbReference>
<organism evidence="8 9">
    <name type="scientific">Aquipluma nitroreducens</name>
    <dbReference type="NCBI Taxonomy" id="2010828"/>
    <lineage>
        <taxon>Bacteria</taxon>
        <taxon>Pseudomonadati</taxon>
        <taxon>Bacteroidota</taxon>
        <taxon>Bacteroidia</taxon>
        <taxon>Marinilabiliales</taxon>
        <taxon>Prolixibacteraceae</taxon>
        <taxon>Aquipluma</taxon>
    </lineage>
</organism>
<evidence type="ECO:0000256" key="6">
    <source>
        <dbReference type="ARBA" id="ARBA00022825"/>
    </source>
</evidence>
<feature type="chain" id="PRO_5024468587" description="Dipeptidyl-peptidase" evidence="7">
    <location>
        <begin position="22"/>
        <end position="716"/>
    </location>
</feature>
<dbReference type="GO" id="GO:0043171">
    <property type="term" value="P:peptide catabolic process"/>
    <property type="evidence" value="ECO:0007669"/>
    <property type="project" value="UniProtKB-UniRule"/>
</dbReference>
<dbReference type="SUPFAM" id="SSF50494">
    <property type="entry name" value="Trypsin-like serine proteases"/>
    <property type="match status" value="1"/>
</dbReference>
<evidence type="ECO:0000256" key="5">
    <source>
        <dbReference type="ARBA" id="ARBA00022801"/>
    </source>
</evidence>
<dbReference type="EMBL" id="AP018694">
    <property type="protein sequence ID" value="BBE17508.1"/>
    <property type="molecule type" value="Genomic_DNA"/>
</dbReference>
<keyword evidence="5 7" id="KW-0378">Hydrolase</keyword>
<dbReference type="InterPro" id="IPR019500">
    <property type="entry name" value="Pep_S46"/>
</dbReference>
<dbReference type="PANTHER" id="PTHR38469:SF1">
    <property type="entry name" value="PERIPLASMIC PEPTIDASE SUBFAMILY S1B"/>
    <property type="match status" value="1"/>
</dbReference>
<evidence type="ECO:0000313" key="9">
    <source>
        <dbReference type="Proteomes" id="UP001193389"/>
    </source>
</evidence>
<dbReference type="PANTHER" id="PTHR38469">
    <property type="entry name" value="PERIPLASMIC PEPTIDASE SUBFAMILY S1B"/>
    <property type="match status" value="1"/>
</dbReference>
<dbReference type="RefSeq" id="WP_318350497.1">
    <property type="nucleotide sequence ID" value="NZ_AP018694.1"/>
</dbReference>
<feature type="signal peptide" evidence="7">
    <location>
        <begin position="1"/>
        <end position="21"/>
    </location>
</feature>
<keyword evidence="3 7" id="KW-0645">Protease</keyword>
<keyword evidence="6 7" id="KW-0720">Serine protease</keyword>
<dbReference type="EC" id="3.4.14.-" evidence="7"/>
<gene>
    <name evidence="8" type="ORF">AQPE_1659</name>
</gene>
<dbReference type="KEGG" id="anf:AQPE_1659"/>
<protein>
    <recommendedName>
        <fullName evidence="7">Dipeptidyl-peptidase</fullName>
        <ecNumber evidence="7">3.4.14.-</ecNumber>
    </recommendedName>
</protein>
<dbReference type="AlphaFoldDB" id="A0A5K7S7G0"/>
<dbReference type="Pfam" id="PF10459">
    <property type="entry name" value="Peptidase_S46"/>
    <property type="match status" value="1"/>
</dbReference>
<keyword evidence="9" id="KW-1185">Reference proteome</keyword>
<evidence type="ECO:0000256" key="2">
    <source>
        <dbReference type="ARBA" id="ARBA00022438"/>
    </source>
</evidence>
<reference evidence="8" key="1">
    <citation type="journal article" date="2020" name="Int. J. Syst. Evol. Microbiol.">
        <title>Aquipluma nitroreducens gen. nov. sp. nov., a novel facultatively anaerobic bacterium isolated from a freshwater lake.</title>
        <authorList>
            <person name="Watanabe M."/>
            <person name="Kojima H."/>
            <person name="Fukui M."/>
        </authorList>
    </citation>
    <scope>NUCLEOTIDE SEQUENCE</scope>
    <source>
        <strain evidence="8">MeG22</strain>
    </source>
</reference>